<evidence type="ECO:0000313" key="1">
    <source>
        <dbReference type="EMBL" id="GAA2902922.1"/>
    </source>
</evidence>
<sequence>MAPSAHFVKSFTSSRERAPEPWSVGVLSARSPVAWERGSRSKVLRSDVNVEIVSHAQYTQEVWTKVLPAMYVGCVTQ</sequence>
<comment type="caution">
    <text evidence="1">The sequence shown here is derived from an EMBL/GenBank/DDBJ whole genome shotgun (WGS) entry which is preliminary data.</text>
</comment>
<accession>A0ABN3W8W2</accession>
<gene>
    <name evidence="1" type="ORF">GCM10010517_68860</name>
</gene>
<dbReference type="Proteomes" id="UP001500831">
    <property type="component" value="Unassembled WGS sequence"/>
</dbReference>
<keyword evidence="2" id="KW-1185">Reference proteome</keyword>
<reference evidence="1 2" key="1">
    <citation type="journal article" date="2019" name="Int. J. Syst. Evol. Microbiol.">
        <title>The Global Catalogue of Microorganisms (GCM) 10K type strain sequencing project: providing services to taxonomists for standard genome sequencing and annotation.</title>
        <authorList>
            <consortium name="The Broad Institute Genomics Platform"/>
            <consortium name="The Broad Institute Genome Sequencing Center for Infectious Disease"/>
            <person name="Wu L."/>
            <person name="Ma J."/>
        </authorList>
    </citation>
    <scope>NUCLEOTIDE SEQUENCE [LARGE SCALE GENOMIC DNA]</scope>
    <source>
        <strain evidence="1 2">JCM 6242</strain>
    </source>
</reference>
<proteinExistence type="predicted"/>
<organism evidence="1 2">
    <name type="scientific">Streptosporangium fragile</name>
    <dbReference type="NCBI Taxonomy" id="46186"/>
    <lineage>
        <taxon>Bacteria</taxon>
        <taxon>Bacillati</taxon>
        <taxon>Actinomycetota</taxon>
        <taxon>Actinomycetes</taxon>
        <taxon>Streptosporangiales</taxon>
        <taxon>Streptosporangiaceae</taxon>
        <taxon>Streptosporangium</taxon>
    </lineage>
</organism>
<name>A0ABN3W8W2_9ACTN</name>
<protein>
    <submittedName>
        <fullName evidence="1">Uncharacterized protein</fullName>
    </submittedName>
</protein>
<dbReference type="EMBL" id="BAAAVI010000075">
    <property type="protein sequence ID" value="GAA2902922.1"/>
    <property type="molecule type" value="Genomic_DNA"/>
</dbReference>
<evidence type="ECO:0000313" key="2">
    <source>
        <dbReference type="Proteomes" id="UP001500831"/>
    </source>
</evidence>